<evidence type="ECO:0000313" key="1">
    <source>
        <dbReference type="Proteomes" id="UP000095286"/>
    </source>
</evidence>
<dbReference type="Proteomes" id="UP000095286">
    <property type="component" value="Unplaced"/>
</dbReference>
<evidence type="ECO:0000313" key="2">
    <source>
        <dbReference type="WBParaSite" id="RSKR_0001161500.1"/>
    </source>
</evidence>
<organism evidence="1 2">
    <name type="scientific">Rhabditophanes sp. KR3021</name>
    <dbReference type="NCBI Taxonomy" id="114890"/>
    <lineage>
        <taxon>Eukaryota</taxon>
        <taxon>Metazoa</taxon>
        <taxon>Ecdysozoa</taxon>
        <taxon>Nematoda</taxon>
        <taxon>Chromadorea</taxon>
        <taxon>Rhabditida</taxon>
        <taxon>Tylenchina</taxon>
        <taxon>Panagrolaimomorpha</taxon>
        <taxon>Strongyloidoidea</taxon>
        <taxon>Alloionematidae</taxon>
        <taxon>Rhabditophanes</taxon>
    </lineage>
</organism>
<accession>A0AC35UHS5</accession>
<reference evidence="2" key="1">
    <citation type="submission" date="2016-11" db="UniProtKB">
        <authorList>
            <consortium name="WormBaseParasite"/>
        </authorList>
    </citation>
    <scope>IDENTIFICATION</scope>
    <source>
        <strain evidence="2">KR3021</strain>
    </source>
</reference>
<protein>
    <submittedName>
        <fullName evidence="2">Kinesin motor domain-containing protein</fullName>
    </submittedName>
</protein>
<sequence>MLRYKKLFIILDLAGSERQKNAENEGQRLKEGIMINKSLTTLGRVIKSLIEVQNAKNKKRVNIQIPYRDSVLTSVLKQGLGGNSKTIMLATISPADINYFETLSTLQFASRVKSIKTNAVINESLTDRLIRELQDENGRLKDLIEKGVSVDGKTANEEEIEHLKKTLEKNMLDISNLETTWKERLLNVSNEYSNASELTEQKKLTQPFLWNLNEDAALSNRIIHFIENDENIVTNSNENTAKNKIVLQGISILPLHATINKKNKKIFIKTNDGAKVLINGINLYNEIELKQNDRVSFGGNHLYVFRDPKREGIEIAKNQGFANKLQGNGHKTEEEFIIEEELITLIPYIHRANLMAKELKSDVVYEIVFVSGEIKNDHKSSIVSIKSKNEKEDIYFIWSKDKFMSRYYDMQAIFQDYIESGTKALDINKWDYPFFESPKNSDILIGTCNIALKSLSKLLDFTNEFPIFDIDCDQVGVLTVSLVACSVLGVDIIGEYIEKSEDIIGKSVGFKIKLLTASVPKRIAKCWATYKFYEEPEQKTLVMKGVDVVFAHEKVFFYKPVTKKLLNYIQDNFLVIKIYGCQKIRYSHNAISAMPIIEQTYGPDISQKVAERKVEQKMGKMVMAKNEISESKSKNAETKKKKVSTTSKKEIRSKKNTKTVKDASKNKDVVKKLKTNSKPNAKIDSKIKSDLEKDKVKEKSKTIKNHTMKQSK</sequence>
<proteinExistence type="predicted"/>
<dbReference type="WBParaSite" id="RSKR_0001161500.1">
    <property type="protein sequence ID" value="RSKR_0001161500.1"/>
    <property type="gene ID" value="RSKR_0001161500"/>
</dbReference>
<name>A0AC35UHS5_9BILA</name>